<protein>
    <submittedName>
        <fullName evidence="1">Uncharacterized protein</fullName>
    </submittedName>
</protein>
<dbReference type="EMBL" id="LAZR01062784">
    <property type="protein sequence ID" value="KKK60809.1"/>
    <property type="molecule type" value="Genomic_DNA"/>
</dbReference>
<name>A0A0F8Z2X3_9ZZZZ</name>
<comment type="caution">
    <text evidence="1">The sequence shown here is derived from an EMBL/GenBank/DDBJ whole genome shotgun (WGS) entry which is preliminary data.</text>
</comment>
<reference evidence="1" key="1">
    <citation type="journal article" date="2015" name="Nature">
        <title>Complex archaea that bridge the gap between prokaryotes and eukaryotes.</title>
        <authorList>
            <person name="Spang A."/>
            <person name="Saw J.H."/>
            <person name="Jorgensen S.L."/>
            <person name="Zaremba-Niedzwiedzka K."/>
            <person name="Martijn J."/>
            <person name="Lind A.E."/>
            <person name="van Eijk R."/>
            <person name="Schleper C."/>
            <person name="Guy L."/>
            <person name="Ettema T.J."/>
        </authorList>
    </citation>
    <scope>NUCLEOTIDE SEQUENCE</scope>
</reference>
<accession>A0A0F8Z2X3</accession>
<gene>
    <name evidence="1" type="ORF">LCGC14_3020640</name>
</gene>
<sequence length="77" mass="8510">MEPSYGLHHLRRSGSGLPVAAEPVGEAMSAEDFDAALHRIEKQLRLNEWRLAVLLEGLEELSASLSLAEAIWEGVER</sequence>
<evidence type="ECO:0000313" key="1">
    <source>
        <dbReference type="EMBL" id="KKK60809.1"/>
    </source>
</evidence>
<proteinExistence type="predicted"/>
<dbReference type="AlphaFoldDB" id="A0A0F8Z2X3"/>
<organism evidence="1">
    <name type="scientific">marine sediment metagenome</name>
    <dbReference type="NCBI Taxonomy" id="412755"/>
    <lineage>
        <taxon>unclassified sequences</taxon>
        <taxon>metagenomes</taxon>
        <taxon>ecological metagenomes</taxon>
    </lineage>
</organism>